<dbReference type="InterPro" id="IPR050595">
    <property type="entry name" value="Bact_response_regulator"/>
</dbReference>
<feature type="modified residue" description="4-aspartylphosphate" evidence="2">
    <location>
        <position position="122"/>
    </location>
</feature>
<dbReference type="InterPro" id="IPR001789">
    <property type="entry name" value="Sig_transdc_resp-reg_receiver"/>
</dbReference>
<dbReference type="AlphaFoldDB" id="A0A3A6PHP4"/>
<proteinExistence type="predicted"/>
<dbReference type="CDD" id="cd00156">
    <property type="entry name" value="REC"/>
    <property type="match status" value="1"/>
</dbReference>
<feature type="compositionally biased region" description="Polar residues" evidence="3">
    <location>
        <begin position="44"/>
        <end position="58"/>
    </location>
</feature>
<dbReference type="OrthoDB" id="9808843at2"/>
<protein>
    <submittedName>
        <fullName evidence="5">Response regulator</fullName>
    </submittedName>
</protein>
<organism evidence="5 6">
    <name type="scientific">Paenibacillus pinisoli</name>
    <dbReference type="NCBI Taxonomy" id="1276110"/>
    <lineage>
        <taxon>Bacteria</taxon>
        <taxon>Bacillati</taxon>
        <taxon>Bacillota</taxon>
        <taxon>Bacilli</taxon>
        <taxon>Bacillales</taxon>
        <taxon>Paenibacillaceae</taxon>
        <taxon>Paenibacillus</taxon>
    </lineage>
</organism>
<dbReference type="EMBL" id="QXQB01000005">
    <property type="protein sequence ID" value="RJX37709.1"/>
    <property type="molecule type" value="Genomic_DNA"/>
</dbReference>
<keyword evidence="1 2" id="KW-0597">Phosphoprotein</keyword>
<sequence>MTVTYWLAAALALLVLAAVFIRAKRKAREEGQHSAAPRMPYAESASQPEDVSRASSPPNERPVELQPERETPLVLIVDDGHALRMLIAEMLQEEGYDVLEACTGKDAIAISLLENPDCVLLDIRLPDMSGIDVLREIRKGDNSAPVALMTAFADADMLAEARKLGFQGLLDKPFDLLHVKQAVRDMTGGIQHREIG</sequence>
<evidence type="ECO:0000259" key="4">
    <source>
        <dbReference type="PROSITE" id="PS50110"/>
    </source>
</evidence>
<evidence type="ECO:0000256" key="3">
    <source>
        <dbReference type="SAM" id="MobiDB-lite"/>
    </source>
</evidence>
<evidence type="ECO:0000313" key="6">
    <source>
        <dbReference type="Proteomes" id="UP000267798"/>
    </source>
</evidence>
<gene>
    <name evidence="5" type="ORF">D3P09_22335</name>
</gene>
<dbReference type="PANTHER" id="PTHR44591">
    <property type="entry name" value="STRESS RESPONSE REGULATOR PROTEIN 1"/>
    <property type="match status" value="1"/>
</dbReference>
<dbReference type="GO" id="GO:0000160">
    <property type="term" value="P:phosphorelay signal transduction system"/>
    <property type="evidence" value="ECO:0007669"/>
    <property type="project" value="InterPro"/>
</dbReference>
<dbReference type="InterPro" id="IPR011006">
    <property type="entry name" value="CheY-like_superfamily"/>
</dbReference>
<feature type="region of interest" description="Disordered" evidence="3">
    <location>
        <begin position="31"/>
        <end position="67"/>
    </location>
</feature>
<dbReference type="PANTHER" id="PTHR44591:SF3">
    <property type="entry name" value="RESPONSE REGULATORY DOMAIN-CONTAINING PROTEIN"/>
    <property type="match status" value="1"/>
</dbReference>
<evidence type="ECO:0000313" key="5">
    <source>
        <dbReference type="EMBL" id="RJX37709.1"/>
    </source>
</evidence>
<keyword evidence="6" id="KW-1185">Reference proteome</keyword>
<dbReference type="Pfam" id="PF00072">
    <property type="entry name" value="Response_reg"/>
    <property type="match status" value="1"/>
</dbReference>
<evidence type="ECO:0000256" key="2">
    <source>
        <dbReference type="PROSITE-ProRule" id="PRU00169"/>
    </source>
</evidence>
<dbReference type="PROSITE" id="PS50110">
    <property type="entry name" value="RESPONSE_REGULATORY"/>
    <property type="match status" value="1"/>
</dbReference>
<dbReference type="SMART" id="SM00448">
    <property type="entry name" value="REC"/>
    <property type="match status" value="1"/>
</dbReference>
<dbReference type="RefSeq" id="WP_120113633.1">
    <property type="nucleotide sequence ID" value="NZ_QXQB01000005.1"/>
</dbReference>
<comment type="caution">
    <text evidence="5">The sequence shown here is derived from an EMBL/GenBank/DDBJ whole genome shotgun (WGS) entry which is preliminary data.</text>
</comment>
<accession>A0A3A6PHP4</accession>
<dbReference type="SUPFAM" id="SSF52172">
    <property type="entry name" value="CheY-like"/>
    <property type="match status" value="1"/>
</dbReference>
<name>A0A3A6PHP4_9BACL</name>
<feature type="domain" description="Response regulatory" evidence="4">
    <location>
        <begin position="73"/>
        <end position="187"/>
    </location>
</feature>
<dbReference type="Proteomes" id="UP000267798">
    <property type="component" value="Unassembled WGS sequence"/>
</dbReference>
<reference evidence="5 6" key="1">
    <citation type="submission" date="2018-09" db="EMBL/GenBank/DDBJ databases">
        <title>Paenibacillus aracenensis nov. sp. isolated from a cave in southern Spain.</title>
        <authorList>
            <person name="Jurado V."/>
            <person name="Gutierrez-Patricio S."/>
            <person name="Gonzalez-Pimentel J.L."/>
            <person name="Miller A.Z."/>
            <person name="Laiz L."/>
            <person name="Saiz-Jimenez C."/>
        </authorList>
    </citation>
    <scope>NUCLEOTIDE SEQUENCE [LARGE SCALE GENOMIC DNA]</scope>
    <source>
        <strain evidence="5 6">JCM 19203</strain>
    </source>
</reference>
<dbReference type="Gene3D" id="3.40.50.2300">
    <property type="match status" value="1"/>
</dbReference>
<evidence type="ECO:0000256" key="1">
    <source>
        <dbReference type="ARBA" id="ARBA00022553"/>
    </source>
</evidence>